<feature type="transmembrane region" description="Helical" evidence="7">
    <location>
        <begin position="171"/>
        <end position="188"/>
    </location>
</feature>
<reference evidence="8 9" key="1">
    <citation type="submission" date="2023-12" db="EMBL/GenBank/DDBJ databases">
        <title>A high-quality genome assembly for Dillenia turbinata (Dilleniales).</title>
        <authorList>
            <person name="Chanderbali A."/>
        </authorList>
    </citation>
    <scope>NUCLEOTIDE SEQUENCE [LARGE SCALE GENOMIC DNA]</scope>
    <source>
        <strain evidence="8">LSX21</strain>
        <tissue evidence="8">Leaf</tissue>
    </source>
</reference>
<feature type="transmembrane region" description="Helical" evidence="7">
    <location>
        <begin position="302"/>
        <end position="328"/>
    </location>
</feature>
<evidence type="ECO:0000256" key="3">
    <source>
        <dbReference type="ARBA" id="ARBA00022448"/>
    </source>
</evidence>
<protein>
    <recommendedName>
        <fullName evidence="7">Probable purine permease</fullName>
    </recommendedName>
</protein>
<dbReference type="Proteomes" id="UP001370490">
    <property type="component" value="Unassembled WGS sequence"/>
</dbReference>
<keyword evidence="3 7" id="KW-0813">Transport</keyword>
<dbReference type="Pfam" id="PF16913">
    <property type="entry name" value="PUNUT"/>
    <property type="match status" value="1"/>
</dbReference>
<organism evidence="8 9">
    <name type="scientific">Dillenia turbinata</name>
    <dbReference type="NCBI Taxonomy" id="194707"/>
    <lineage>
        <taxon>Eukaryota</taxon>
        <taxon>Viridiplantae</taxon>
        <taxon>Streptophyta</taxon>
        <taxon>Embryophyta</taxon>
        <taxon>Tracheophyta</taxon>
        <taxon>Spermatophyta</taxon>
        <taxon>Magnoliopsida</taxon>
        <taxon>eudicotyledons</taxon>
        <taxon>Gunneridae</taxon>
        <taxon>Pentapetalae</taxon>
        <taxon>Dilleniales</taxon>
        <taxon>Dilleniaceae</taxon>
        <taxon>Dillenia</taxon>
    </lineage>
</organism>
<dbReference type="GO" id="GO:0005345">
    <property type="term" value="F:purine nucleobase transmembrane transporter activity"/>
    <property type="evidence" value="ECO:0007669"/>
    <property type="project" value="UniProtKB-UniRule"/>
</dbReference>
<dbReference type="GO" id="GO:0016020">
    <property type="term" value="C:membrane"/>
    <property type="evidence" value="ECO:0007669"/>
    <property type="project" value="UniProtKB-SubCell"/>
</dbReference>
<feature type="transmembrane region" description="Helical" evidence="7">
    <location>
        <begin position="66"/>
        <end position="88"/>
    </location>
</feature>
<feature type="transmembrane region" description="Helical" evidence="7">
    <location>
        <begin position="139"/>
        <end position="159"/>
    </location>
</feature>
<keyword evidence="9" id="KW-1185">Reference proteome</keyword>
<evidence type="ECO:0000256" key="2">
    <source>
        <dbReference type="ARBA" id="ARBA00006213"/>
    </source>
</evidence>
<evidence type="ECO:0000313" key="9">
    <source>
        <dbReference type="Proteomes" id="UP001370490"/>
    </source>
</evidence>
<dbReference type="GO" id="GO:0015211">
    <property type="term" value="F:purine nucleoside transmembrane transporter activity"/>
    <property type="evidence" value="ECO:0007669"/>
    <property type="project" value="UniProtKB-UniRule"/>
</dbReference>
<dbReference type="EMBL" id="JBAMMX010000010">
    <property type="protein sequence ID" value="KAK6931980.1"/>
    <property type="molecule type" value="Genomic_DNA"/>
</dbReference>
<dbReference type="InterPro" id="IPR037185">
    <property type="entry name" value="EmrE-like"/>
</dbReference>
<feature type="transmembrane region" description="Helical" evidence="7">
    <location>
        <begin position="108"/>
        <end position="127"/>
    </location>
</feature>
<comment type="caution">
    <text evidence="7">Lacks conserved residue(s) required for the propagation of feature annotation.</text>
</comment>
<accession>A0AAN8ZEM7</accession>
<gene>
    <name evidence="8" type="ORF">RJ641_001604</name>
</gene>
<keyword evidence="6 7" id="KW-0472">Membrane</keyword>
<evidence type="ECO:0000256" key="7">
    <source>
        <dbReference type="RuleBase" id="RU368015"/>
    </source>
</evidence>
<dbReference type="PANTHER" id="PTHR31376:SF3">
    <property type="entry name" value="PURINE PERMEASE 4-RELATED"/>
    <property type="match status" value="1"/>
</dbReference>
<dbReference type="InterPro" id="IPR030182">
    <property type="entry name" value="PUP_plant"/>
</dbReference>
<keyword evidence="4 7" id="KW-0812">Transmembrane</keyword>
<proteinExistence type="inferred from homology"/>
<evidence type="ECO:0000313" key="8">
    <source>
        <dbReference type="EMBL" id="KAK6931980.1"/>
    </source>
</evidence>
<feature type="transmembrane region" description="Helical" evidence="7">
    <location>
        <begin position="227"/>
        <end position="245"/>
    </location>
</feature>
<dbReference type="SUPFAM" id="SSF103481">
    <property type="entry name" value="Multidrug resistance efflux transporter EmrE"/>
    <property type="match status" value="1"/>
</dbReference>
<feature type="transmembrane region" description="Helical" evidence="7">
    <location>
        <begin position="195"/>
        <end position="215"/>
    </location>
</feature>
<evidence type="ECO:0000256" key="4">
    <source>
        <dbReference type="ARBA" id="ARBA00022692"/>
    </source>
</evidence>
<comment type="similarity">
    <text evidence="2 7">Belongs to the purine permeases (TC 2.A.7.14) family.</text>
</comment>
<dbReference type="PANTHER" id="PTHR31376">
    <property type="entry name" value="OS09G0467300 PROTEIN-RELATED"/>
    <property type="match status" value="1"/>
</dbReference>
<evidence type="ECO:0000256" key="5">
    <source>
        <dbReference type="ARBA" id="ARBA00022989"/>
    </source>
</evidence>
<evidence type="ECO:0000256" key="1">
    <source>
        <dbReference type="ARBA" id="ARBA00004141"/>
    </source>
</evidence>
<evidence type="ECO:0000256" key="6">
    <source>
        <dbReference type="ARBA" id="ARBA00023136"/>
    </source>
</evidence>
<comment type="subcellular location">
    <subcellularLocation>
        <location evidence="1 7">Membrane</location>
        <topology evidence="1 7">Multi-pass membrane protein</topology>
    </subcellularLocation>
</comment>
<sequence>MEISATVPEGTESLRDQIQRQVPHKCDHQLNIDHITQGGAGEEDEHDIYTNAPAPATKYSSTRKGYLILLGINYGSLFVGSVAATLLLKFYFNHKGSSRWMSTWVQCAGFPFLLPFILLPFYLFGSTRRRPFTRFTPRLLGLSVLIGLMLGINNLLFSWGNSYLPVSTASLLQSSQLAFTLILSVLIVKQKITFTNLNCVILLTLGAVLIGLSSNLDRPEGLTRSKYFVGFFCTLGAGLLFAVYLPVMEKVYREVYCYAMVMEMQLIMEAAATVLATVGMAFDGGFSEVRNESLQEFDLGPTGYWLTIVANVIMWQFCFMGTAGMVFLTTSLTGGVCMTALMAINVLAGVLVYGDNYGGTKAVSTVLCIWAFSSYVYGKHVDSIALNNKIRHNNEISNPDMEMEMSQSGIQAAV</sequence>
<dbReference type="AlphaFoldDB" id="A0AAN8ZEM7"/>
<comment type="caution">
    <text evidence="8">The sequence shown here is derived from an EMBL/GenBank/DDBJ whole genome shotgun (WGS) entry which is preliminary data.</text>
</comment>
<feature type="transmembrane region" description="Helical" evidence="7">
    <location>
        <begin position="335"/>
        <end position="354"/>
    </location>
</feature>
<feature type="transmembrane region" description="Helical" evidence="7">
    <location>
        <begin position="257"/>
        <end position="282"/>
    </location>
</feature>
<keyword evidence="5 7" id="KW-1133">Transmembrane helix</keyword>
<name>A0AAN8ZEM7_9MAGN</name>